<comment type="caution">
    <text evidence="1">The sequence shown here is derived from an EMBL/GenBank/DDBJ whole genome shotgun (WGS) entry which is preliminary data.</text>
</comment>
<evidence type="ECO:0000313" key="2">
    <source>
        <dbReference type="Proteomes" id="UP000608850"/>
    </source>
</evidence>
<keyword evidence="2" id="KW-1185">Reference proteome</keyword>
<dbReference type="RefSeq" id="WP_188880209.1">
    <property type="nucleotide sequence ID" value="NZ_BMOQ01000015.1"/>
</dbReference>
<dbReference type="AlphaFoldDB" id="A0A830GEN0"/>
<gene>
    <name evidence="1" type="ORF">GCM10009021_31880</name>
</gene>
<protein>
    <submittedName>
        <fullName evidence="1">Uncharacterized protein</fullName>
    </submittedName>
</protein>
<reference evidence="1 2" key="1">
    <citation type="journal article" date="2019" name="Int. J. Syst. Evol. Microbiol.">
        <title>The Global Catalogue of Microorganisms (GCM) 10K type strain sequencing project: providing services to taxonomists for standard genome sequencing and annotation.</title>
        <authorList>
            <consortium name="The Broad Institute Genomics Platform"/>
            <consortium name="The Broad Institute Genome Sequencing Center for Infectious Disease"/>
            <person name="Wu L."/>
            <person name="Ma J."/>
        </authorList>
    </citation>
    <scope>NUCLEOTIDE SEQUENCE [LARGE SCALE GENOMIC DNA]</scope>
    <source>
        <strain evidence="1 2">JCM 16331</strain>
    </source>
</reference>
<sequence>MPITSADATVAIVDGRLAMNADGDVDVYLDTPDQTPLTRTEPHATLRFEGDDYRAALELDADQLAALQEALSADGGDA</sequence>
<accession>A0A830GEN0</accession>
<evidence type="ECO:0000313" key="1">
    <source>
        <dbReference type="EMBL" id="GGN26990.1"/>
    </source>
</evidence>
<dbReference type="EMBL" id="BMOQ01000015">
    <property type="protein sequence ID" value="GGN26990.1"/>
    <property type="molecule type" value="Genomic_DNA"/>
</dbReference>
<name>A0A830GEN0_9EURY</name>
<organism evidence="1 2">
    <name type="scientific">Halarchaeum nitratireducens</name>
    <dbReference type="NCBI Taxonomy" id="489913"/>
    <lineage>
        <taxon>Archaea</taxon>
        <taxon>Methanobacteriati</taxon>
        <taxon>Methanobacteriota</taxon>
        <taxon>Stenosarchaea group</taxon>
        <taxon>Halobacteria</taxon>
        <taxon>Halobacteriales</taxon>
        <taxon>Halobacteriaceae</taxon>
    </lineage>
</organism>
<dbReference type="Proteomes" id="UP000608850">
    <property type="component" value="Unassembled WGS sequence"/>
</dbReference>
<proteinExistence type="predicted"/>
<dbReference type="OrthoDB" id="384970at2157"/>